<name>A0A2M9G2F6_9PROT</name>
<evidence type="ECO:0000313" key="2">
    <source>
        <dbReference type="Proteomes" id="UP000229498"/>
    </source>
</evidence>
<evidence type="ECO:0000313" key="1">
    <source>
        <dbReference type="EMBL" id="PJK29885.1"/>
    </source>
</evidence>
<dbReference type="Pfam" id="PF06314">
    <property type="entry name" value="ADC"/>
    <property type="match status" value="1"/>
</dbReference>
<keyword evidence="1" id="KW-0456">Lyase</keyword>
<dbReference type="NCBIfam" id="NF002614">
    <property type="entry name" value="PRK02265.1"/>
    <property type="match status" value="1"/>
</dbReference>
<proteinExistence type="predicted"/>
<dbReference type="InterPro" id="IPR023375">
    <property type="entry name" value="ADC_dom_sf"/>
</dbReference>
<reference evidence="1 2" key="1">
    <citation type="submission" date="2017-11" db="EMBL/GenBank/DDBJ databases">
        <title>Draft genome sequence of Rhizobiales bacterium SY3-13.</title>
        <authorList>
            <person name="Sun C."/>
        </authorList>
    </citation>
    <scope>NUCLEOTIDE SEQUENCE [LARGE SCALE GENOMIC DNA]</scope>
    <source>
        <strain evidence="1 2">SY3-13</strain>
    </source>
</reference>
<dbReference type="EMBL" id="PHIG01000031">
    <property type="protein sequence ID" value="PJK29885.1"/>
    <property type="molecule type" value="Genomic_DNA"/>
</dbReference>
<protein>
    <submittedName>
        <fullName evidence="1">Acetoacetate decarboxylase</fullName>
        <ecNumber evidence="1">4.1.1.4</ecNumber>
    </submittedName>
</protein>
<comment type="caution">
    <text evidence="1">The sequence shown here is derived from an EMBL/GenBank/DDBJ whole genome shotgun (WGS) entry which is preliminary data.</text>
</comment>
<dbReference type="RefSeq" id="WP_109793162.1">
    <property type="nucleotide sequence ID" value="NZ_PHIG01000031.1"/>
</dbReference>
<dbReference type="OrthoDB" id="1633687at2"/>
<sequence>MDQTAVLSAPSMPLMNPSYPKGPYRFIDREYFIVVYESDPDAIRAVVPEPLAPNGSNRVFYEWINMPDSSGFGSYEESGTVIPCIFEGRPVNYTAMMFLNDEPPISAGREIWGFPKRWGVPKLSVKVDTLTGTLDYSGERVAMGTMVYKEQGTFRDPQERAEMLANTQVNLKLIPDVNGRPKIAQLVAYNLTDITVKGYWSGPARLHLVPHVNAPVADLPVRRIVGGRHFIADLTLPYGRVIHDYLATAN</sequence>
<gene>
    <name evidence="1" type="ORF">CVT23_08905</name>
</gene>
<dbReference type="Gene3D" id="2.40.400.10">
    <property type="entry name" value="Acetoacetate decarboxylase-like"/>
    <property type="match status" value="1"/>
</dbReference>
<dbReference type="AlphaFoldDB" id="A0A2M9G2F6"/>
<organism evidence="1 2">
    <name type="scientific">Minwuia thermotolerans</name>
    <dbReference type="NCBI Taxonomy" id="2056226"/>
    <lineage>
        <taxon>Bacteria</taxon>
        <taxon>Pseudomonadati</taxon>
        <taxon>Pseudomonadota</taxon>
        <taxon>Alphaproteobacteria</taxon>
        <taxon>Minwuiales</taxon>
        <taxon>Minwuiaceae</taxon>
        <taxon>Minwuia</taxon>
    </lineage>
</organism>
<dbReference type="GO" id="GO:0047602">
    <property type="term" value="F:acetoacetate decarboxylase activity"/>
    <property type="evidence" value="ECO:0007669"/>
    <property type="project" value="UniProtKB-EC"/>
</dbReference>
<dbReference type="SUPFAM" id="SSF160104">
    <property type="entry name" value="Acetoacetate decarboxylase-like"/>
    <property type="match status" value="1"/>
</dbReference>
<accession>A0A2M9G2F6</accession>
<dbReference type="EC" id="4.1.1.4" evidence="1"/>
<keyword evidence="2" id="KW-1185">Reference proteome</keyword>
<dbReference type="Proteomes" id="UP000229498">
    <property type="component" value="Unassembled WGS sequence"/>
</dbReference>
<dbReference type="InterPro" id="IPR010451">
    <property type="entry name" value="Acetoacetate_decarboxylase"/>
</dbReference>